<protein>
    <submittedName>
        <fullName evidence="1">HNH endonuclease</fullName>
    </submittedName>
</protein>
<proteinExistence type="predicted"/>
<dbReference type="EMBL" id="MN234165">
    <property type="protein sequence ID" value="QFG08458.1"/>
    <property type="molecule type" value="Genomic_DNA"/>
</dbReference>
<name>A0A5J6TDJ2_9CAUD</name>
<dbReference type="KEGG" id="vg:60325736"/>
<sequence length="123" mass="12710">MNAAELFDRIALTRADGRCECEGACGSSHRFGGHTRCGNVHGRPAIHGADKVVSLTVVPRDGNGWNLADGNLIAFCQTCLKRHRAKAKAAADKAAERAAAEAADGGLFDVPDAPVGTGNGITL</sequence>
<keyword evidence="1" id="KW-0255">Endonuclease</keyword>
<keyword evidence="1" id="KW-0540">Nuclease</keyword>
<keyword evidence="1" id="KW-0378">Hydrolase</keyword>
<gene>
    <name evidence="1" type="primary">72</name>
    <name evidence="1" type="ORF">SEA_YUNKEL11_72</name>
</gene>
<dbReference type="GO" id="GO:0004519">
    <property type="term" value="F:endonuclease activity"/>
    <property type="evidence" value="ECO:0007669"/>
    <property type="project" value="UniProtKB-KW"/>
</dbReference>
<keyword evidence="2" id="KW-1185">Reference proteome</keyword>
<dbReference type="Proteomes" id="UP000326275">
    <property type="component" value="Segment"/>
</dbReference>
<evidence type="ECO:0000313" key="2">
    <source>
        <dbReference type="Proteomes" id="UP000326275"/>
    </source>
</evidence>
<reference evidence="1 2" key="1">
    <citation type="submission" date="2019-07" db="EMBL/GenBank/DDBJ databases">
        <authorList>
            <person name="Abad L.A."/>
            <person name="Stoner T.H."/>
            <person name="Garlena R.A."/>
            <person name="Russell D.A."/>
            <person name="Pope W.H."/>
            <person name="Jacobs-Sera D."/>
            <person name="Hatfull G.F."/>
        </authorList>
    </citation>
    <scope>NUCLEOTIDE SEQUENCE [LARGE SCALE GENOMIC DNA]</scope>
</reference>
<accession>A0A5J6TDJ2</accession>
<dbReference type="GeneID" id="60325736"/>
<organism evidence="1 2">
    <name type="scientific">Mycobacterium phage Yunkel11</name>
    <dbReference type="NCBI Taxonomy" id="2599886"/>
    <lineage>
        <taxon>Viruses</taxon>
        <taxon>Duplodnaviria</taxon>
        <taxon>Heunggongvirae</taxon>
        <taxon>Uroviricota</taxon>
        <taxon>Caudoviricetes</taxon>
        <taxon>Weiservirinae</taxon>
        <taxon>Anayavirus</taxon>
        <taxon>Anayavirus yunkel11</taxon>
    </lineage>
</organism>
<dbReference type="RefSeq" id="YP_009954249.1">
    <property type="nucleotide sequence ID" value="NC_051630.1"/>
</dbReference>
<evidence type="ECO:0000313" key="1">
    <source>
        <dbReference type="EMBL" id="QFG08458.1"/>
    </source>
</evidence>